<feature type="domain" description="Reverse transcriptase" evidence="1">
    <location>
        <begin position="456"/>
        <end position="571"/>
    </location>
</feature>
<protein>
    <recommendedName>
        <fullName evidence="5">Reverse transcriptase domain-containing protein</fullName>
    </recommendedName>
</protein>
<name>A0A914AMK2_PATMI</name>
<dbReference type="OrthoDB" id="10065856at2759"/>
<dbReference type="SUPFAM" id="SSF56672">
    <property type="entry name" value="DNA/RNA polymerases"/>
    <property type="match status" value="1"/>
</dbReference>
<dbReference type="CDD" id="cd01650">
    <property type="entry name" value="RT_nLTR_like"/>
    <property type="match status" value="1"/>
</dbReference>
<evidence type="ECO:0000313" key="4">
    <source>
        <dbReference type="Proteomes" id="UP000887568"/>
    </source>
</evidence>
<evidence type="ECO:0000259" key="2">
    <source>
        <dbReference type="Pfam" id="PF14529"/>
    </source>
</evidence>
<dbReference type="Proteomes" id="UP000887568">
    <property type="component" value="Unplaced"/>
</dbReference>
<reference evidence="3" key="1">
    <citation type="submission" date="2022-11" db="UniProtKB">
        <authorList>
            <consortium name="EnsemblMetazoa"/>
        </authorList>
    </citation>
    <scope>IDENTIFICATION</scope>
</reference>
<evidence type="ECO:0000259" key="1">
    <source>
        <dbReference type="Pfam" id="PF00078"/>
    </source>
</evidence>
<dbReference type="InterPro" id="IPR005135">
    <property type="entry name" value="Endo/exonuclease/phosphatase"/>
</dbReference>
<dbReference type="EnsemblMetazoa" id="XM_038209039.1">
    <property type="protein sequence ID" value="XP_038064967.1"/>
    <property type="gene ID" value="LOC119735343"/>
</dbReference>
<dbReference type="Pfam" id="PF14529">
    <property type="entry name" value="Exo_endo_phos_2"/>
    <property type="match status" value="1"/>
</dbReference>
<dbReference type="PANTHER" id="PTHR33395">
    <property type="entry name" value="TRANSCRIPTASE, PUTATIVE-RELATED-RELATED"/>
    <property type="match status" value="1"/>
</dbReference>
<proteinExistence type="predicted"/>
<dbReference type="InterPro" id="IPR036691">
    <property type="entry name" value="Endo/exonu/phosph_ase_sf"/>
</dbReference>
<organism evidence="3 4">
    <name type="scientific">Patiria miniata</name>
    <name type="common">Bat star</name>
    <name type="synonym">Asterina miniata</name>
    <dbReference type="NCBI Taxonomy" id="46514"/>
    <lineage>
        <taxon>Eukaryota</taxon>
        <taxon>Metazoa</taxon>
        <taxon>Echinodermata</taxon>
        <taxon>Eleutherozoa</taxon>
        <taxon>Asterozoa</taxon>
        <taxon>Asteroidea</taxon>
        <taxon>Valvatacea</taxon>
        <taxon>Valvatida</taxon>
        <taxon>Asterinidae</taxon>
        <taxon>Patiria</taxon>
    </lineage>
</organism>
<dbReference type="GO" id="GO:0061343">
    <property type="term" value="P:cell adhesion involved in heart morphogenesis"/>
    <property type="evidence" value="ECO:0007669"/>
    <property type="project" value="TreeGrafter"/>
</dbReference>
<accession>A0A914AMK2</accession>
<evidence type="ECO:0000313" key="3">
    <source>
        <dbReference type="EnsemblMetazoa" id="XP_038064967.1"/>
    </source>
</evidence>
<dbReference type="InterPro" id="IPR043502">
    <property type="entry name" value="DNA/RNA_pol_sf"/>
</dbReference>
<dbReference type="InterPro" id="IPR000477">
    <property type="entry name" value="RT_dom"/>
</dbReference>
<dbReference type="GO" id="GO:0003824">
    <property type="term" value="F:catalytic activity"/>
    <property type="evidence" value="ECO:0007669"/>
    <property type="project" value="InterPro"/>
</dbReference>
<dbReference type="GO" id="GO:0007508">
    <property type="term" value="P:larval heart development"/>
    <property type="evidence" value="ECO:0007669"/>
    <property type="project" value="TreeGrafter"/>
</dbReference>
<dbReference type="GeneID" id="119735343"/>
<dbReference type="AlphaFoldDB" id="A0A914AMK2"/>
<dbReference type="GO" id="GO:0031012">
    <property type="term" value="C:extracellular matrix"/>
    <property type="evidence" value="ECO:0007669"/>
    <property type="project" value="TreeGrafter"/>
</dbReference>
<dbReference type="Gene3D" id="3.60.10.10">
    <property type="entry name" value="Endonuclease/exonuclease/phosphatase"/>
    <property type="match status" value="1"/>
</dbReference>
<dbReference type="OMA" id="AMNCINI"/>
<evidence type="ECO:0008006" key="5">
    <source>
        <dbReference type="Google" id="ProtNLM"/>
    </source>
</evidence>
<dbReference type="RefSeq" id="XP_038064967.1">
    <property type="nucleotide sequence ID" value="XM_038209039.1"/>
</dbReference>
<keyword evidence="4" id="KW-1185">Reference proteome</keyword>
<sequence>MAALLEWTEDLAGSGCRTWLGVDAGLGSEWMEDLAGSGWRTWLGVDGGLGSEWMQDLAGIYRPPRSNENYLECLCSSIRNISSNNRKSIVWIGGDLNLPDIEWSSSSVIGHRYPQSLSNNFITTLAESGLDQIVSFPTRLDNTLDLFLTNRPSCINKCLPIPGISDNEIVFVDTDIKPKRQRPVRRKIYLWNKADMQQIRCEGNKMKDEFVTKFDASSPVSEMWDTIELKLSKILDLVPSKFTSSRFNQPWITRKIKQLSRQKQRAYNKACSHRRHRNHRHWARYNVLKKRMQNACREAYNNYINNIVCPDLKSNPKRFWSHISSKRCDNNGVAPLRGPRGATYTGSKDKANILNDQFCSVFNKDEDPSTMPVLGPSPFPTMDHIQINANGVIKLLKKINPHKATGPDNIPARLLKELANSLGPVLSILYQASLDSGDLPEIWKSATVAPVFKKGDRNKPANYRPISLTAICCNLLEHIIHSSIMQHFQDYNILSDNQHGFRKARSCESQLIITMDDIAHNLDEGLQTDLILLDFSKAFDKVPHLRLLHKLKYYGIDGSALTWISNFLQGCISEDSSVRLFADDSAIYRVINNIDDADQLQQDLNTMQEWERKWLMEFHPEKCQVLRITKRRKPRSAARYIMNNYSRDSSVNTMLSKLGWESLQHRRAISKVTMMYRITNKLIDIPDNHLIQVNSSTRGNSQKFLIPPTRTTLLKGSFFPDTIHLWNSLPQQIVESPTLDVFKTRVNGVTFR</sequence>
<dbReference type="Pfam" id="PF00078">
    <property type="entry name" value="RVT_1"/>
    <property type="match status" value="1"/>
</dbReference>
<feature type="domain" description="Endonuclease/exonuclease/phosphatase" evidence="2">
    <location>
        <begin position="59"/>
        <end position="158"/>
    </location>
</feature>
<dbReference type="PANTHER" id="PTHR33395:SF22">
    <property type="entry name" value="REVERSE TRANSCRIPTASE DOMAIN-CONTAINING PROTEIN"/>
    <property type="match status" value="1"/>
</dbReference>